<comment type="caution">
    <text evidence="1">The sequence shown here is derived from an EMBL/GenBank/DDBJ whole genome shotgun (WGS) entry which is preliminary data.</text>
</comment>
<reference evidence="1 2" key="1">
    <citation type="submission" date="2015-08" db="EMBL/GenBank/DDBJ databases">
        <title>Emmonsia species relationships and genome sequence.</title>
        <authorList>
            <person name="Cuomo C.A."/>
            <person name="Schwartz I.S."/>
            <person name="Kenyon C."/>
            <person name="De Hoog G.S."/>
            <person name="Govender N.P."/>
            <person name="Botha A."/>
            <person name="Moreno L."/>
            <person name="De Vries M."/>
            <person name="Munoz J.F."/>
            <person name="Stielow J.B."/>
        </authorList>
    </citation>
    <scope>NUCLEOTIDE SEQUENCE [LARGE SCALE GENOMIC DNA]</scope>
    <source>
        <strain evidence="1 2">EI222</strain>
    </source>
</reference>
<proteinExistence type="predicted"/>
<gene>
    <name evidence="1" type="ORF">ACJ73_07402</name>
</gene>
<sequence length="54" mass="6038">IKFVATDEPTAGKFNFNDTVIHSRHNTGSRYPFLGAGGEIAQMFRPGLIERDEQ</sequence>
<organism evidence="1 2">
    <name type="scientific">Blastomyces percursus</name>
    <dbReference type="NCBI Taxonomy" id="1658174"/>
    <lineage>
        <taxon>Eukaryota</taxon>
        <taxon>Fungi</taxon>
        <taxon>Dikarya</taxon>
        <taxon>Ascomycota</taxon>
        <taxon>Pezizomycotina</taxon>
        <taxon>Eurotiomycetes</taxon>
        <taxon>Eurotiomycetidae</taxon>
        <taxon>Onygenales</taxon>
        <taxon>Ajellomycetaceae</taxon>
        <taxon>Blastomyces</taxon>
    </lineage>
</organism>
<protein>
    <submittedName>
        <fullName evidence="1">Uncharacterized protein</fullName>
    </submittedName>
</protein>
<name>A0A1J9R126_9EURO</name>
<dbReference type="VEuPathDB" id="FungiDB:ACJ73_07402"/>
<evidence type="ECO:0000313" key="1">
    <source>
        <dbReference type="EMBL" id="OJD21261.1"/>
    </source>
</evidence>
<dbReference type="EMBL" id="LGTZ01001488">
    <property type="protein sequence ID" value="OJD21261.1"/>
    <property type="molecule type" value="Genomic_DNA"/>
</dbReference>
<dbReference type="AlphaFoldDB" id="A0A1J9R126"/>
<keyword evidence="2" id="KW-1185">Reference proteome</keyword>
<evidence type="ECO:0000313" key="2">
    <source>
        <dbReference type="Proteomes" id="UP000242791"/>
    </source>
</evidence>
<dbReference type="Proteomes" id="UP000242791">
    <property type="component" value="Unassembled WGS sequence"/>
</dbReference>
<accession>A0A1J9R126</accession>
<feature type="non-terminal residue" evidence="1">
    <location>
        <position position="1"/>
    </location>
</feature>